<proteinExistence type="predicted"/>
<protein>
    <submittedName>
        <fullName evidence="3">TIGR03790 family protein</fullName>
    </submittedName>
</protein>
<dbReference type="Proteomes" id="UP000604083">
    <property type="component" value="Unassembled WGS sequence"/>
</dbReference>
<accession>A0A934RR47</accession>
<name>A0A934RR47_9BACT</name>
<dbReference type="AlphaFoldDB" id="A0A934RR47"/>
<dbReference type="InterPro" id="IPR022265">
    <property type="entry name" value="CHP03790"/>
</dbReference>
<evidence type="ECO:0000313" key="4">
    <source>
        <dbReference type="Proteomes" id="UP000604083"/>
    </source>
</evidence>
<sequence>MKRLLSFSCLFLLLTAFPFLEAAPAPIDPATVAIIFNSNEKKSQALAVKYAQERNIPFSNLVPLDVPDQSTLSRTEFEQKVRDPLTGHFEREIWWSRARDGKGVKIPVKNKIRVLLLVKGVPYRIKREERSPGADGKVTPPAQGQQDEASVDSELVYLGLSKHEISGPLNNPYFKQDKGIADPTLTPLFFTCRLDGPSYEICERIITDSLAAEETGLWGMCYLDEAHKGKNYEIGDQWLRAIARRNRKEGIPTVVDRFRDTMVTNYPMAGAALYFGWYAHHRNGPFLNQNFRFKKGAIAVHLHSFSAAQLENVNKNWVAPLLSAGAAATVGNVWEPYLTGTHHFDILHERLLQGYSLVEAAHMAIPVHSWQSLVIGDPLYRPFLVYNQPPAAAEDNKDYRAFRLGVQKWSLEPETLTVKLRSAAARMGSGPLYEALGLRLLEENKIVEAKAFFQAAGKVYPGSADKLRQTLHEINIHRVFGEKEAALGLIEEASERFGEIPEGKALIGLRNILHPPAPPAAQPKSGEKN</sequence>
<evidence type="ECO:0000256" key="2">
    <source>
        <dbReference type="SAM" id="SignalP"/>
    </source>
</evidence>
<organism evidence="3 4">
    <name type="scientific">Roseibacillus ishigakijimensis</name>
    <dbReference type="NCBI Taxonomy" id="454146"/>
    <lineage>
        <taxon>Bacteria</taxon>
        <taxon>Pseudomonadati</taxon>
        <taxon>Verrucomicrobiota</taxon>
        <taxon>Verrucomicrobiia</taxon>
        <taxon>Verrucomicrobiales</taxon>
        <taxon>Verrucomicrobiaceae</taxon>
        <taxon>Roseibacillus</taxon>
    </lineage>
</organism>
<feature type="chain" id="PRO_5037818256" evidence="2">
    <location>
        <begin position="23"/>
        <end position="529"/>
    </location>
</feature>
<keyword evidence="4" id="KW-1185">Reference proteome</keyword>
<evidence type="ECO:0000313" key="3">
    <source>
        <dbReference type="EMBL" id="MBK1834372.1"/>
    </source>
</evidence>
<comment type="caution">
    <text evidence="3">The sequence shown here is derived from an EMBL/GenBank/DDBJ whole genome shotgun (WGS) entry which is preliminary data.</text>
</comment>
<dbReference type="EMBL" id="JAENIO010000022">
    <property type="protein sequence ID" value="MBK1834372.1"/>
    <property type="molecule type" value="Genomic_DNA"/>
</dbReference>
<feature type="region of interest" description="Disordered" evidence="1">
    <location>
        <begin position="129"/>
        <end position="149"/>
    </location>
</feature>
<keyword evidence="2" id="KW-0732">Signal</keyword>
<dbReference type="NCBIfam" id="TIGR03790">
    <property type="entry name" value="TIGR03790 family protein"/>
    <property type="match status" value="1"/>
</dbReference>
<evidence type="ECO:0000256" key="1">
    <source>
        <dbReference type="SAM" id="MobiDB-lite"/>
    </source>
</evidence>
<dbReference type="RefSeq" id="WP_200391805.1">
    <property type="nucleotide sequence ID" value="NZ_JAENIO010000022.1"/>
</dbReference>
<reference evidence="3" key="1">
    <citation type="submission" date="2021-01" db="EMBL/GenBank/DDBJ databases">
        <title>Modified the classification status of verrucomicrobia.</title>
        <authorList>
            <person name="Feng X."/>
        </authorList>
    </citation>
    <scope>NUCLEOTIDE SEQUENCE</scope>
    <source>
        <strain evidence="3">KCTC 12986</strain>
    </source>
</reference>
<gene>
    <name evidence="3" type="ORF">JIN78_09905</name>
</gene>
<feature type="signal peptide" evidence="2">
    <location>
        <begin position="1"/>
        <end position="22"/>
    </location>
</feature>